<feature type="coiled-coil region" evidence="1">
    <location>
        <begin position="75"/>
        <end position="102"/>
    </location>
</feature>
<proteinExistence type="predicted"/>
<protein>
    <submittedName>
        <fullName evidence="2">Polyhydroxyalkanoate synthesis regulator phasin</fullName>
    </submittedName>
</protein>
<dbReference type="NCBIfam" id="NF047773">
    <property type="entry name" value="phas_rel_Lepto"/>
    <property type="match status" value="1"/>
</dbReference>
<dbReference type="RefSeq" id="WP_184663740.1">
    <property type="nucleotide sequence ID" value="NZ_JACHHB010000005.1"/>
</dbReference>
<dbReference type="EMBL" id="JACHHB010000005">
    <property type="protein sequence ID" value="MBB5173290.1"/>
    <property type="molecule type" value="Genomic_DNA"/>
</dbReference>
<dbReference type="InterPro" id="IPR008769">
    <property type="entry name" value="PhaF_PhaI"/>
</dbReference>
<accession>A0A840QPJ5</accession>
<comment type="caution">
    <text evidence="2">The sequence shown here is derived from an EMBL/GenBank/DDBJ whole genome shotgun (WGS) entry which is preliminary data.</text>
</comment>
<evidence type="ECO:0000256" key="1">
    <source>
        <dbReference type="SAM" id="Coils"/>
    </source>
</evidence>
<organism evidence="2 3">
    <name type="scientific">Texcoconibacillus texcoconensis</name>
    <dbReference type="NCBI Taxonomy" id="1095777"/>
    <lineage>
        <taxon>Bacteria</taxon>
        <taxon>Bacillati</taxon>
        <taxon>Bacillota</taxon>
        <taxon>Bacilli</taxon>
        <taxon>Bacillales</taxon>
        <taxon>Bacillaceae</taxon>
        <taxon>Texcoconibacillus</taxon>
    </lineage>
</organism>
<keyword evidence="1" id="KW-0175">Coiled coil</keyword>
<keyword evidence="3" id="KW-1185">Reference proteome</keyword>
<dbReference type="PANTHER" id="PTHR38664:SF1">
    <property type="entry name" value="SLR0058 PROTEIN"/>
    <property type="match status" value="1"/>
</dbReference>
<sequence>MNELVKKGFLLGLGAAITSKEKAQNYLDDLVTKGQMTPKEAEDMFDSLIKKGEDKEQEWNEQSKEKMRSFLHDMNLPTKEEVDELKKRIATLEEKLPSSENEQKDHE</sequence>
<evidence type="ECO:0000313" key="2">
    <source>
        <dbReference type="EMBL" id="MBB5173290.1"/>
    </source>
</evidence>
<name>A0A840QPJ5_9BACI</name>
<dbReference type="AlphaFoldDB" id="A0A840QPJ5"/>
<evidence type="ECO:0000313" key="3">
    <source>
        <dbReference type="Proteomes" id="UP000551878"/>
    </source>
</evidence>
<dbReference type="Proteomes" id="UP000551878">
    <property type="component" value="Unassembled WGS sequence"/>
</dbReference>
<dbReference type="PANTHER" id="PTHR38664">
    <property type="entry name" value="SLR0058 PROTEIN"/>
    <property type="match status" value="1"/>
</dbReference>
<gene>
    <name evidence="2" type="ORF">HNQ41_001459</name>
</gene>
<reference evidence="2 3" key="1">
    <citation type="submission" date="2020-08" db="EMBL/GenBank/DDBJ databases">
        <title>Genomic Encyclopedia of Type Strains, Phase IV (KMG-IV): sequencing the most valuable type-strain genomes for metagenomic binning, comparative biology and taxonomic classification.</title>
        <authorList>
            <person name="Goeker M."/>
        </authorList>
    </citation>
    <scope>NUCLEOTIDE SEQUENCE [LARGE SCALE GENOMIC DNA]</scope>
    <source>
        <strain evidence="2 3">DSM 24696</strain>
    </source>
</reference>